<keyword evidence="2" id="KW-0233">DNA recombination</keyword>
<organism evidence="5 6">
    <name type="scientific">Flaviramulus basaltis</name>
    <dbReference type="NCBI Taxonomy" id="369401"/>
    <lineage>
        <taxon>Bacteria</taxon>
        <taxon>Pseudomonadati</taxon>
        <taxon>Bacteroidota</taxon>
        <taxon>Flavobacteriia</taxon>
        <taxon>Flavobacteriales</taxon>
        <taxon>Flavobacteriaceae</taxon>
        <taxon>Flaviramulus</taxon>
    </lineage>
</organism>
<dbReference type="InterPro" id="IPR035386">
    <property type="entry name" value="Arm-DNA-bind_5"/>
</dbReference>
<gene>
    <name evidence="5" type="ORF">SAMN05428642_103188</name>
</gene>
<dbReference type="GO" id="GO:0003677">
    <property type="term" value="F:DNA binding"/>
    <property type="evidence" value="ECO:0007669"/>
    <property type="project" value="UniProtKB-KW"/>
</dbReference>
<evidence type="ECO:0000313" key="6">
    <source>
        <dbReference type="Proteomes" id="UP000182544"/>
    </source>
</evidence>
<dbReference type="STRING" id="369401.SAMN05428642_103188"/>
<dbReference type="AlphaFoldDB" id="A0A1K2IM41"/>
<protein>
    <submittedName>
        <fullName evidence="5">Site-specific recombinase XerD</fullName>
    </submittedName>
</protein>
<feature type="domain" description="Phage integrase SAM-like" evidence="3">
    <location>
        <begin position="131"/>
        <end position="217"/>
    </location>
</feature>
<dbReference type="EMBL" id="FPKV01000003">
    <property type="protein sequence ID" value="SFZ93533.1"/>
    <property type="molecule type" value="Genomic_DNA"/>
</dbReference>
<dbReference type="InterPro" id="IPR025269">
    <property type="entry name" value="SAM-like_dom"/>
</dbReference>
<evidence type="ECO:0000259" key="3">
    <source>
        <dbReference type="Pfam" id="PF13102"/>
    </source>
</evidence>
<dbReference type="Pfam" id="PF13102">
    <property type="entry name" value="Phage_int_SAM_5"/>
    <property type="match status" value="1"/>
</dbReference>
<dbReference type="Gene3D" id="1.10.150.130">
    <property type="match status" value="1"/>
</dbReference>
<proteinExistence type="predicted"/>
<dbReference type="Gene3D" id="1.10.443.10">
    <property type="entry name" value="Intergrase catalytic core"/>
    <property type="match status" value="1"/>
</dbReference>
<dbReference type="GO" id="GO:0015074">
    <property type="term" value="P:DNA integration"/>
    <property type="evidence" value="ECO:0007669"/>
    <property type="project" value="InterPro"/>
</dbReference>
<name>A0A1K2IM41_9FLAO</name>
<reference evidence="5 6" key="1">
    <citation type="submission" date="2016-10" db="EMBL/GenBank/DDBJ databases">
        <authorList>
            <person name="de Groot N.N."/>
        </authorList>
    </citation>
    <scope>NUCLEOTIDE SEQUENCE [LARGE SCALE GENOMIC DNA]</scope>
    <source>
        <strain evidence="5 6">DSM 18180</strain>
    </source>
</reference>
<dbReference type="InterPro" id="IPR013762">
    <property type="entry name" value="Integrase-like_cat_sf"/>
</dbReference>
<sequence>MGTTLKFYIKTPKQIENHKRYPMYLRIIHNLKKSEGKISTTKISCKDIKNWDEDMQRFSSKQKHLLEHNILLNKIQNEFHNYLRTHITKMAEVRPHQITDYLLSREKNENITVIDAANQFYDKVIFPDVDKAPGTKRNYKKSINHLCNFLEYKKLDCLGVKDFKKLHVSMFIDYLKTPFPKQDKIGMNNQSVNSIVKNVKPIFSKLLFEERITTNPFIGVKVPFKKADKPRLSNEHFIKIAKLDLSKNSTLEVYRDVFLFLCYTGLSFCDAIDLKQSETEGEIIQLNRKKSNVQTKQFLPKQVLRIIEKYNGDTPEDRILPKRSLDKMNLNLKILAAKTGVDFSLSTYTARRFFRQSIFESEIRESLVIKSLMGHTSSNDIDSHYFNVSDNILKDAKKKLQKHFKKLLK</sequence>
<dbReference type="InterPro" id="IPR010998">
    <property type="entry name" value="Integrase_recombinase_N"/>
</dbReference>
<evidence type="ECO:0000259" key="4">
    <source>
        <dbReference type="Pfam" id="PF17293"/>
    </source>
</evidence>
<dbReference type="RefSeq" id="WP_072402825.1">
    <property type="nucleotide sequence ID" value="NZ_FPKV01000003.1"/>
</dbReference>
<evidence type="ECO:0000256" key="2">
    <source>
        <dbReference type="ARBA" id="ARBA00023172"/>
    </source>
</evidence>
<dbReference type="InterPro" id="IPR011010">
    <property type="entry name" value="DNA_brk_join_enz"/>
</dbReference>
<dbReference type="Proteomes" id="UP000182544">
    <property type="component" value="Unassembled WGS sequence"/>
</dbReference>
<evidence type="ECO:0000313" key="5">
    <source>
        <dbReference type="EMBL" id="SFZ93533.1"/>
    </source>
</evidence>
<accession>A0A1K2IM41</accession>
<dbReference type="OrthoDB" id="892893at2"/>
<dbReference type="GO" id="GO:0006310">
    <property type="term" value="P:DNA recombination"/>
    <property type="evidence" value="ECO:0007669"/>
    <property type="project" value="UniProtKB-KW"/>
</dbReference>
<dbReference type="PANTHER" id="PTHR30349">
    <property type="entry name" value="PHAGE INTEGRASE-RELATED"/>
    <property type="match status" value="1"/>
</dbReference>
<dbReference type="Pfam" id="PF17293">
    <property type="entry name" value="Arm-DNA-bind_5"/>
    <property type="match status" value="1"/>
</dbReference>
<keyword evidence="1" id="KW-0238">DNA-binding</keyword>
<dbReference type="SUPFAM" id="SSF56349">
    <property type="entry name" value="DNA breaking-rejoining enzymes"/>
    <property type="match status" value="1"/>
</dbReference>
<dbReference type="InterPro" id="IPR050090">
    <property type="entry name" value="Tyrosine_recombinase_XerCD"/>
</dbReference>
<evidence type="ECO:0000256" key="1">
    <source>
        <dbReference type="ARBA" id="ARBA00023125"/>
    </source>
</evidence>
<keyword evidence="6" id="KW-1185">Reference proteome</keyword>
<feature type="domain" description="Arm DNA-binding" evidence="4">
    <location>
        <begin position="13"/>
        <end position="97"/>
    </location>
</feature>